<feature type="non-terminal residue" evidence="2">
    <location>
        <position position="88"/>
    </location>
</feature>
<organism evidence="2">
    <name type="scientific">uncultured Mycobacteriales bacterium</name>
    <dbReference type="NCBI Taxonomy" id="581187"/>
    <lineage>
        <taxon>Bacteria</taxon>
        <taxon>Bacillati</taxon>
        <taxon>Actinomycetota</taxon>
        <taxon>Actinomycetes</taxon>
        <taxon>Mycobacteriales</taxon>
        <taxon>environmental samples</taxon>
    </lineage>
</organism>
<gene>
    <name evidence="2" type="ORF">AVDCRST_MAG41-3007</name>
</gene>
<feature type="compositionally biased region" description="Basic residues" evidence="1">
    <location>
        <begin position="1"/>
        <end position="32"/>
    </location>
</feature>
<sequence>DRCRLHPRPRARSRARAEHHRGLRGLPRRRHPLGAPARVPDLRQGRLLRLLAAAARQPARRGGRAPGHPVVRAGRALALVLRGPGRRL</sequence>
<accession>A0A6J4J6H9</accession>
<dbReference type="EMBL" id="CADCTP010000272">
    <property type="protein sequence ID" value="CAA9272025.1"/>
    <property type="molecule type" value="Genomic_DNA"/>
</dbReference>
<reference evidence="2" key="1">
    <citation type="submission" date="2020-02" db="EMBL/GenBank/DDBJ databases">
        <authorList>
            <person name="Meier V. D."/>
        </authorList>
    </citation>
    <scope>NUCLEOTIDE SEQUENCE</scope>
    <source>
        <strain evidence="2">AVDCRST_MAG41</strain>
    </source>
</reference>
<name>A0A6J4J6H9_9ACTN</name>
<evidence type="ECO:0000256" key="1">
    <source>
        <dbReference type="SAM" id="MobiDB-lite"/>
    </source>
</evidence>
<evidence type="ECO:0000313" key="2">
    <source>
        <dbReference type="EMBL" id="CAA9272025.1"/>
    </source>
</evidence>
<feature type="non-terminal residue" evidence="2">
    <location>
        <position position="1"/>
    </location>
</feature>
<proteinExistence type="predicted"/>
<feature type="region of interest" description="Disordered" evidence="1">
    <location>
        <begin position="1"/>
        <end position="41"/>
    </location>
</feature>
<dbReference type="AlphaFoldDB" id="A0A6J4J6H9"/>
<protein>
    <submittedName>
        <fullName evidence="2">Uncharacterized protein</fullName>
    </submittedName>
</protein>